<sequence length="731" mass="83586">MESNFSGMVNGYEYYYDVSYLPNQTPNLGFGVPSSNDFDLRLDRVQPSIWVPSTQQDQDQDQDQDSPPPGADEMDSENTLLKYVNQLLMEEETLAESQSMSYDSLALRQTEEMLQQVITDSQTQSPYITPPYSINSSSSSSSGGGEYLNSNSDSCVRFKTRTNSAEVLSFQGPNMLRRFGQPANESMFGDANSVMQFKRGLEEASKFLPNTDQWIFNQERERNEKGYMSRVRKHHHQLDEDDDEARRSKQSAANVDDGKLTEMFDKVLLLDNQLDPQINDNVSSKALASNKGRDQSVDFRTLLILCAQSITIGDMITSHDLLRQIRNQSSPLGDASQRLAHFFANALEARLQGSSGGVIQSYYDAVTSKKRTAAQILKSYKTFLSASPFMTLMYLYSNKMILDAAKDASVLHVIDFGILYGFQWPMFIQRISESKNGPRKLRITGVELPQNGFRPTEKLEDTGRRLREYCKRFGVPFEYNAIASKNWETIRLEEFKIRPNEVLAVNAVLRFKNLRDVTPGEEDCPREGFLKLIRDMKPDVFVNSTVNGSFNASFFTTRFKEALFHYTAVFDMFGSTLSRDNPERMHFEEVFYGREVMNVIACEGVDRVERPETYKQWQVRMMRAGFKQKPVEAELVESFRVKMKKWGYHKDFVLDEDSNWFLQEVTIFVFDVNDSTNGRRWCAQQEYHCNKGEVSQFYRSWGSNGSCLLVPATGKTTVARGTQKLETTLGL</sequence>
<feature type="region of interest" description="Disordered" evidence="4">
    <location>
        <begin position="121"/>
        <end position="151"/>
    </location>
</feature>
<feature type="region of interest" description="VHIID" evidence="3">
    <location>
        <begin position="380"/>
        <end position="445"/>
    </location>
</feature>
<feature type="region of interest" description="Leucine repeat II (LRII)" evidence="3">
    <location>
        <begin position="461"/>
        <end position="493"/>
    </location>
</feature>
<dbReference type="Pfam" id="PF03514">
    <property type="entry name" value="GRAS"/>
    <property type="match status" value="1"/>
</dbReference>
<comment type="caution">
    <text evidence="3">Lacks conserved residue(s) required for the propagation of feature annotation.</text>
</comment>
<gene>
    <name evidence="5" type="ORF">DARMORV10_C08P50520.1</name>
</gene>
<name>A0A816UN03_BRANA</name>
<accession>A0A816UN03</accession>
<keyword evidence="2" id="KW-0804">Transcription</keyword>
<protein>
    <submittedName>
        <fullName evidence="5">(rape) hypothetical protein</fullName>
    </submittedName>
</protein>
<dbReference type="InterPro" id="IPR005202">
    <property type="entry name" value="TF_GRAS"/>
</dbReference>
<reference evidence="5" key="1">
    <citation type="submission" date="2021-01" db="EMBL/GenBank/DDBJ databases">
        <authorList>
            <consortium name="Genoscope - CEA"/>
            <person name="William W."/>
        </authorList>
    </citation>
    <scope>NUCLEOTIDE SEQUENCE</scope>
</reference>
<feature type="region of interest" description="Disordered" evidence="4">
    <location>
        <begin position="51"/>
        <end position="75"/>
    </location>
</feature>
<keyword evidence="1" id="KW-0805">Transcription regulation</keyword>
<feature type="region of interest" description="Disordered" evidence="4">
    <location>
        <begin position="229"/>
        <end position="256"/>
    </location>
</feature>
<evidence type="ECO:0000313" key="5">
    <source>
        <dbReference type="EMBL" id="CAF2116319.1"/>
    </source>
</evidence>
<feature type="compositionally biased region" description="Low complexity" evidence="4">
    <location>
        <begin position="125"/>
        <end position="151"/>
    </location>
</feature>
<dbReference type="PROSITE" id="PS50985">
    <property type="entry name" value="GRAS"/>
    <property type="match status" value="1"/>
</dbReference>
<evidence type="ECO:0000256" key="4">
    <source>
        <dbReference type="SAM" id="MobiDB-lite"/>
    </source>
</evidence>
<proteinExistence type="inferred from homology"/>
<organism evidence="5">
    <name type="scientific">Brassica napus</name>
    <name type="common">Rape</name>
    <dbReference type="NCBI Taxonomy" id="3708"/>
    <lineage>
        <taxon>Eukaryota</taxon>
        <taxon>Viridiplantae</taxon>
        <taxon>Streptophyta</taxon>
        <taxon>Embryophyta</taxon>
        <taxon>Tracheophyta</taxon>
        <taxon>Spermatophyta</taxon>
        <taxon>Magnoliopsida</taxon>
        <taxon>eudicotyledons</taxon>
        <taxon>Gunneridae</taxon>
        <taxon>Pentapetalae</taxon>
        <taxon>rosids</taxon>
        <taxon>malvids</taxon>
        <taxon>Brassicales</taxon>
        <taxon>Brassicaceae</taxon>
        <taxon>Brassiceae</taxon>
        <taxon>Brassica</taxon>
    </lineage>
</organism>
<dbReference type="AlphaFoldDB" id="A0A816UN03"/>
<comment type="similarity">
    <text evidence="3">Belongs to the GRAS family.</text>
</comment>
<dbReference type="PANTHER" id="PTHR31636">
    <property type="entry name" value="OSJNBA0084A10.13 PROTEIN-RELATED"/>
    <property type="match status" value="1"/>
</dbReference>
<feature type="short sequence motif" description="VHIID" evidence="3">
    <location>
        <begin position="411"/>
        <end position="415"/>
    </location>
</feature>
<feature type="region of interest" description="SAW" evidence="3">
    <location>
        <begin position="601"/>
        <end position="682"/>
    </location>
</feature>
<evidence type="ECO:0000256" key="2">
    <source>
        <dbReference type="ARBA" id="ARBA00023163"/>
    </source>
</evidence>
<dbReference type="Proteomes" id="UP001295469">
    <property type="component" value="Chromosome C08"/>
</dbReference>
<dbReference type="EMBL" id="HG994372">
    <property type="protein sequence ID" value="CAF2116319.1"/>
    <property type="molecule type" value="Genomic_DNA"/>
</dbReference>
<evidence type="ECO:0000256" key="3">
    <source>
        <dbReference type="PROSITE-ProRule" id="PRU01191"/>
    </source>
</evidence>
<evidence type="ECO:0000256" key="1">
    <source>
        <dbReference type="ARBA" id="ARBA00023015"/>
    </source>
</evidence>